<comment type="caution">
    <text evidence="2">The sequence shown here is derived from an EMBL/GenBank/DDBJ whole genome shotgun (WGS) entry which is preliminary data.</text>
</comment>
<feature type="compositionally biased region" description="Low complexity" evidence="1">
    <location>
        <begin position="10"/>
        <end position="36"/>
    </location>
</feature>
<feature type="non-terminal residue" evidence="2">
    <location>
        <position position="128"/>
    </location>
</feature>
<gene>
    <name evidence="2" type="ORF">HaLaN_20620</name>
</gene>
<protein>
    <submittedName>
        <fullName evidence="2">Uncharacterized protein</fullName>
    </submittedName>
</protein>
<evidence type="ECO:0000313" key="3">
    <source>
        <dbReference type="Proteomes" id="UP000485058"/>
    </source>
</evidence>
<feature type="non-terminal residue" evidence="2">
    <location>
        <position position="1"/>
    </location>
</feature>
<accession>A0A699ZJX1</accession>
<name>A0A699ZJX1_HAELA</name>
<reference evidence="2 3" key="1">
    <citation type="submission" date="2020-02" db="EMBL/GenBank/DDBJ databases">
        <title>Draft genome sequence of Haematococcus lacustris strain NIES-144.</title>
        <authorList>
            <person name="Morimoto D."/>
            <person name="Nakagawa S."/>
            <person name="Yoshida T."/>
            <person name="Sawayama S."/>
        </authorList>
    </citation>
    <scope>NUCLEOTIDE SEQUENCE [LARGE SCALE GENOMIC DNA]</scope>
    <source>
        <strain evidence="2 3">NIES-144</strain>
    </source>
</reference>
<proteinExistence type="predicted"/>
<feature type="compositionally biased region" description="Basic and acidic residues" evidence="1">
    <location>
        <begin position="118"/>
        <end position="128"/>
    </location>
</feature>
<dbReference type="AlphaFoldDB" id="A0A699ZJX1"/>
<dbReference type="Proteomes" id="UP000485058">
    <property type="component" value="Unassembled WGS sequence"/>
</dbReference>
<sequence length="128" mass="13121">MSPHHSHCQPAAEPAAALTSAAAPEPAGPAEPAAVGGPVGGGAQTTTGDDQLDAVAAQQAAGWQEPQLAAPQGYQAAGQPGVQHTGQPCHKLHDQQDAEQQSDPHASQELLIGGDRLAQQHREQQLRQ</sequence>
<organism evidence="2 3">
    <name type="scientific">Haematococcus lacustris</name>
    <name type="common">Green alga</name>
    <name type="synonym">Haematococcus pluvialis</name>
    <dbReference type="NCBI Taxonomy" id="44745"/>
    <lineage>
        <taxon>Eukaryota</taxon>
        <taxon>Viridiplantae</taxon>
        <taxon>Chlorophyta</taxon>
        <taxon>core chlorophytes</taxon>
        <taxon>Chlorophyceae</taxon>
        <taxon>CS clade</taxon>
        <taxon>Chlamydomonadales</taxon>
        <taxon>Haematococcaceae</taxon>
        <taxon>Haematococcus</taxon>
    </lineage>
</organism>
<keyword evidence="3" id="KW-1185">Reference proteome</keyword>
<dbReference type="EMBL" id="BLLF01002185">
    <property type="protein sequence ID" value="GFH23067.1"/>
    <property type="molecule type" value="Genomic_DNA"/>
</dbReference>
<feature type="compositionally biased region" description="Low complexity" evidence="1">
    <location>
        <begin position="44"/>
        <end position="81"/>
    </location>
</feature>
<evidence type="ECO:0000313" key="2">
    <source>
        <dbReference type="EMBL" id="GFH23067.1"/>
    </source>
</evidence>
<evidence type="ECO:0000256" key="1">
    <source>
        <dbReference type="SAM" id="MobiDB-lite"/>
    </source>
</evidence>
<feature type="region of interest" description="Disordered" evidence="1">
    <location>
        <begin position="1"/>
        <end position="128"/>
    </location>
</feature>